<proteinExistence type="predicted"/>
<dbReference type="RefSeq" id="WP_171740182.1">
    <property type="nucleotide sequence ID" value="NZ_CP053435.1"/>
</dbReference>
<name>A0A6M5Y7J6_9BACT</name>
<accession>A0A6M5Y7J6</accession>
<dbReference type="AlphaFoldDB" id="A0A6M5Y7J6"/>
<dbReference type="Pfam" id="PF13628">
    <property type="entry name" value="DUF4142"/>
    <property type="match status" value="1"/>
</dbReference>
<protein>
    <submittedName>
        <fullName evidence="2">DUF4142 domain-containing protein</fullName>
    </submittedName>
</protein>
<dbReference type="Proteomes" id="UP000502756">
    <property type="component" value="Chromosome"/>
</dbReference>
<dbReference type="PANTHER" id="PTHR38593">
    <property type="entry name" value="BLR2558 PROTEIN"/>
    <property type="match status" value="1"/>
</dbReference>
<dbReference type="InterPro" id="IPR012347">
    <property type="entry name" value="Ferritin-like"/>
</dbReference>
<evidence type="ECO:0000313" key="2">
    <source>
        <dbReference type="EMBL" id="QJW90338.1"/>
    </source>
</evidence>
<dbReference type="InterPro" id="IPR025419">
    <property type="entry name" value="DUF4142"/>
</dbReference>
<keyword evidence="3" id="KW-1185">Reference proteome</keyword>
<dbReference type="Gene3D" id="1.20.1260.10">
    <property type="match status" value="1"/>
</dbReference>
<evidence type="ECO:0000259" key="1">
    <source>
        <dbReference type="Pfam" id="PF13628"/>
    </source>
</evidence>
<dbReference type="KEGG" id="stae:HNV11_13610"/>
<dbReference type="PANTHER" id="PTHR38593:SF1">
    <property type="entry name" value="BLR2558 PROTEIN"/>
    <property type="match status" value="1"/>
</dbReference>
<sequence>MKSYLKHFYVIGFCLFFSCQNDITEQDRMFLNIAGSAGIMEVEMGKLAQQKGVRTDVKRYGDQMVDEHTNVNSEFRELIKRLKVEVPETMNERNQQMVQEMATLEGPRFDEKYIETMISDHKLAVEKFQEAHDIAQNKEYKDWLSRMIPVVDHHLKMAQELKNKKNRSALHLP</sequence>
<organism evidence="2 3">
    <name type="scientific">Spirosoma taeanense</name>
    <dbReference type="NCBI Taxonomy" id="2735870"/>
    <lineage>
        <taxon>Bacteria</taxon>
        <taxon>Pseudomonadati</taxon>
        <taxon>Bacteroidota</taxon>
        <taxon>Cytophagia</taxon>
        <taxon>Cytophagales</taxon>
        <taxon>Cytophagaceae</taxon>
        <taxon>Spirosoma</taxon>
    </lineage>
</organism>
<feature type="domain" description="DUF4142" evidence="1">
    <location>
        <begin position="26"/>
        <end position="161"/>
    </location>
</feature>
<dbReference type="PROSITE" id="PS51257">
    <property type="entry name" value="PROKAR_LIPOPROTEIN"/>
    <property type="match status" value="1"/>
</dbReference>
<dbReference type="EMBL" id="CP053435">
    <property type="protein sequence ID" value="QJW90338.1"/>
    <property type="molecule type" value="Genomic_DNA"/>
</dbReference>
<evidence type="ECO:0000313" key="3">
    <source>
        <dbReference type="Proteomes" id="UP000502756"/>
    </source>
</evidence>
<reference evidence="2 3" key="1">
    <citation type="submission" date="2020-05" db="EMBL/GenBank/DDBJ databases">
        <title>Genome sequencing of Spirosoma sp. TS118.</title>
        <authorList>
            <person name="Lee J.-H."/>
            <person name="Jeong S."/>
            <person name="Zhao L."/>
            <person name="Jung J.-H."/>
            <person name="Kim M.-K."/>
            <person name="Lim S."/>
        </authorList>
    </citation>
    <scope>NUCLEOTIDE SEQUENCE [LARGE SCALE GENOMIC DNA]</scope>
    <source>
        <strain evidence="2 3">TS118</strain>
    </source>
</reference>
<gene>
    <name evidence="2" type="ORF">HNV11_13610</name>
</gene>